<feature type="transmembrane region" description="Helical" evidence="7">
    <location>
        <begin position="133"/>
        <end position="158"/>
    </location>
</feature>
<dbReference type="Proteomes" id="UP000488506">
    <property type="component" value="Unassembled WGS sequence"/>
</dbReference>
<keyword evidence="3" id="KW-1003">Cell membrane</keyword>
<evidence type="ECO:0000256" key="5">
    <source>
        <dbReference type="ARBA" id="ARBA00022989"/>
    </source>
</evidence>
<keyword evidence="2" id="KW-0813">Transport</keyword>
<dbReference type="Pfam" id="PF01891">
    <property type="entry name" value="CbiM"/>
    <property type="match status" value="1"/>
</dbReference>
<name>A0A833KZZ1_UNCSA</name>
<gene>
    <name evidence="8" type="ORF">FD145_1386</name>
</gene>
<dbReference type="PANTHER" id="PTHR34229:SF1">
    <property type="entry name" value="METAL TRANSPORT PROTEIN HI_1621-RELATED"/>
    <property type="match status" value="1"/>
</dbReference>
<feature type="transmembrane region" description="Helical" evidence="7">
    <location>
        <begin position="102"/>
        <end position="127"/>
    </location>
</feature>
<evidence type="ECO:0000313" key="8">
    <source>
        <dbReference type="EMBL" id="KAF0133241.1"/>
    </source>
</evidence>
<dbReference type="PANTHER" id="PTHR34229">
    <property type="entry name" value="METAL TRANSPORT PROTEIN HI_1621-RELATED"/>
    <property type="match status" value="1"/>
</dbReference>
<keyword evidence="4 7" id="KW-0812">Transmembrane</keyword>
<dbReference type="Gene3D" id="1.10.1760.20">
    <property type="match status" value="1"/>
</dbReference>
<dbReference type="AlphaFoldDB" id="A0A833KZZ1"/>
<dbReference type="GO" id="GO:0000041">
    <property type="term" value="P:transition metal ion transport"/>
    <property type="evidence" value="ECO:0007669"/>
    <property type="project" value="InterPro"/>
</dbReference>
<organism evidence="8 9">
    <name type="scientific">Candidatus Saganbacteria bacterium</name>
    <dbReference type="NCBI Taxonomy" id="2575572"/>
    <lineage>
        <taxon>Bacteria</taxon>
        <taxon>Bacillati</taxon>
        <taxon>Saganbacteria</taxon>
    </lineage>
</organism>
<dbReference type="InterPro" id="IPR002751">
    <property type="entry name" value="CbiM/NikMN"/>
</dbReference>
<dbReference type="GO" id="GO:0005886">
    <property type="term" value="C:plasma membrane"/>
    <property type="evidence" value="ECO:0007669"/>
    <property type="project" value="UniProtKB-SubCell"/>
</dbReference>
<evidence type="ECO:0000256" key="2">
    <source>
        <dbReference type="ARBA" id="ARBA00022448"/>
    </source>
</evidence>
<evidence type="ECO:0000256" key="3">
    <source>
        <dbReference type="ARBA" id="ARBA00022475"/>
    </source>
</evidence>
<evidence type="ECO:0000256" key="4">
    <source>
        <dbReference type="ARBA" id="ARBA00022692"/>
    </source>
</evidence>
<evidence type="ECO:0000313" key="9">
    <source>
        <dbReference type="Proteomes" id="UP000488506"/>
    </source>
</evidence>
<comment type="subcellular location">
    <subcellularLocation>
        <location evidence="1">Cell membrane</location>
        <topology evidence="1">Multi-pass membrane protein</topology>
    </subcellularLocation>
</comment>
<evidence type="ECO:0000256" key="1">
    <source>
        <dbReference type="ARBA" id="ARBA00004651"/>
    </source>
</evidence>
<sequence length="231" mass="24057">MHIPDGFLDPKISAGMMGAAAMALGYCFSKLKAAVTAVVSQHALAVAGKGVQSIASGGRRVLTKLGEQKIYQMGMTASLIFAAQMFNFPISSGTSGHLIGGVFASVILGPFAGAIVIASVLLVQSFFFADGGLLALGANIINMAVLGSLVCYYIYYYLKKIAPEVVAIMAAAWTSVVLAALACSLQIGFSGTIALSEIIPAMMRVHMVIGIAEALITLALVNVFRSMLKEE</sequence>
<comment type="caution">
    <text evidence="8">The sequence shown here is derived from an EMBL/GenBank/DDBJ whole genome shotgun (WGS) entry which is preliminary data.</text>
</comment>
<dbReference type="EMBL" id="WPAF01000031">
    <property type="protein sequence ID" value="KAF0133241.1"/>
    <property type="molecule type" value="Genomic_DNA"/>
</dbReference>
<feature type="transmembrane region" description="Helical" evidence="7">
    <location>
        <begin position="201"/>
        <end position="224"/>
    </location>
</feature>
<evidence type="ECO:0000256" key="6">
    <source>
        <dbReference type="ARBA" id="ARBA00023136"/>
    </source>
</evidence>
<feature type="transmembrane region" description="Helical" evidence="7">
    <location>
        <begin position="165"/>
        <end position="189"/>
    </location>
</feature>
<keyword evidence="5 7" id="KW-1133">Transmembrane helix</keyword>
<reference evidence="8 9" key="1">
    <citation type="submission" date="2019-12" db="EMBL/GenBank/DDBJ databases">
        <authorList>
            <person name="Wolfe R."/>
            <person name="Danczak R."/>
            <person name="Wilkins M."/>
        </authorList>
    </citation>
    <scope>NUCLEOTIDE SEQUENCE [LARGE SCALE GENOMIC DNA]</scope>
    <source>
        <strain evidence="8">X2_MaxBin.013</strain>
    </source>
</reference>
<protein>
    <submittedName>
        <fullName evidence="8">Cobalt/nickel transport system permease protein</fullName>
    </submittedName>
</protein>
<proteinExistence type="predicted"/>
<evidence type="ECO:0000256" key="7">
    <source>
        <dbReference type="SAM" id="Phobius"/>
    </source>
</evidence>
<keyword evidence="6 7" id="KW-0472">Membrane</keyword>
<accession>A0A833KZZ1</accession>
<feature type="transmembrane region" description="Helical" evidence="7">
    <location>
        <begin position="70"/>
        <end position="90"/>
    </location>
</feature>